<protein>
    <submittedName>
        <fullName evidence="7">Carbohydrate kinase family protein</fullName>
    </submittedName>
</protein>
<evidence type="ECO:0000313" key="8">
    <source>
        <dbReference type="Proteomes" id="UP000321379"/>
    </source>
</evidence>
<evidence type="ECO:0000313" key="7">
    <source>
        <dbReference type="EMBL" id="TXN29356.1"/>
    </source>
</evidence>
<dbReference type="SUPFAM" id="SSF53613">
    <property type="entry name" value="Ribokinase-like"/>
    <property type="match status" value="1"/>
</dbReference>
<sequence>MSAIEENGNPMRVLVAGDANVDLVLRGDVVPRFGQAEQLLDSVDLTLGSSAGIVAHGLARLGVPTRLAARVGDDEFGRLTLGWLAGAGVDTSTVAVDPILPTGLSVILSAPADRSILTLLGSIPTLTGDDVLVASAGCSHVHFASYFLLAGLAAELPEVLAELRARGITTSLDTNWDPAEQWAGLGSVLPLVDFLLPNLEELRAIALSLGGRAGDSDEECARFLAALGPIVVVKAGRNGGWSVGHGGAVVSAAGLVLDAVDTTGAGDSFDAGYLAAVASGVPHEADRLRWATVAGSLSTRAAGGSTAQPDRSELLSHLA</sequence>
<evidence type="ECO:0000256" key="4">
    <source>
        <dbReference type="RuleBase" id="RU003704"/>
    </source>
</evidence>
<accession>A0A5C8UPC6</accession>
<feature type="compositionally biased region" description="Polar residues" evidence="5">
    <location>
        <begin position="300"/>
        <end position="309"/>
    </location>
</feature>
<keyword evidence="2 4" id="KW-0808">Transferase</keyword>
<proteinExistence type="inferred from homology"/>
<keyword evidence="3 4" id="KW-0418">Kinase</keyword>
<dbReference type="Proteomes" id="UP000321379">
    <property type="component" value="Unassembled WGS sequence"/>
</dbReference>
<dbReference type="PANTHER" id="PTHR10584">
    <property type="entry name" value="SUGAR KINASE"/>
    <property type="match status" value="1"/>
</dbReference>
<evidence type="ECO:0000256" key="3">
    <source>
        <dbReference type="ARBA" id="ARBA00022777"/>
    </source>
</evidence>
<evidence type="ECO:0000256" key="2">
    <source>
        <dbReference type="ARBA" id="ARBA00022679"/>
    </source>
</evidence>
<reference evidence="7 8" key="1">
    <citation type="submission" date="2019-08" db="EMBL/GenBank/DDBJ databases">
        <title>Bacterial whole genome sequence for Glaciihabitans sp. CHu50b-6-2.</title>
        <authorList>
            <person name="Jin L."/>
        </authorList>
    </citation>
    <scope>NUCLEOTIDE SEQUENCE [LARGE SCALE GENOMIC DNA]</scope>
    <source>
        <strain evidence="7 8">CHu50b-6-2</strain>
    </source>
</reference>
<feature type="region of interest" description="Disordered" evidence="5">
    <location>
        <begin position="300"/>
        <end position="319"/>
    </location>
</feature>
<dbReference type="PRINTS" id="PR00990">
    <property type="entry name" value="RIBOKINASE"/>
</dbReference>
<dbReference type="InterPro" id="IPR029056">
    <property type="entry name" value="Ribokinase-like"/>
</dbReference>
<gene>
    <name evidence="7" type="ORF">FVP33_14380</name>
</gene>
<dbReference type="Pfam" id="PF00294">
    <property type="entry name" value="PfkB"/>
    <property type="match status" value="1"/>
</dbReference>
<dbReference type="PANTHER" id="PTHR10584:SF166">
    <property type="entry name" value="RIBOKINASE"/>
    <property type="match status" value="1"/>
</dbReference>
<dbReference type="GO" id="GO:0005829">
    <property type="term" value="C:cytosol"/>
    <property type="evidence" value="ECO:0007669"/>
    <property type="project" value="TreeGrafter"/>
</dbReference>
<keyword evidence="8" id="KW-1185">Reference proteome</keyword>
<dbReference type="Gene3D" id="3.40.1190.20">
    <property type="match status" value="1"/>
</dbReference>
<dbReference type="RefSeq" id="WP_147784373.1">
    <property type="nucleotide sequence ID" value="NZ_VRMG01000009.1"/>
</dbReference>
<dbReference type="EMBL" id="VRMG01000009">
    <property type="protein sequence ID" value="TXN29356.1"/>
    <property type="molecule type" value="Genomic_DNA"/>
</dbReference>
<comment type="caution">
    <text evidence="7">The sequence shown here is derived from an EMBL/GenBank/DDBJ whole genome shotgun (WGS) entry which is preliminary data.</text>
</comment>
<feature type="domain" description="Carbohydrate kinase PfkB" evidence="6">
    <location>
        <begin position="13"/>
        <end position="310"/>
    </location>
</feature>
<dbReference type="InterPro" id="IPR002139">
    <property type="entry name" value="Ribo/fructo_kinase"/>
</dbReference>
<evidence type="ECO:0000256" key="5">
    <source>
        <dbReference type="SAM" id="MobiDB-lite"/>
    </source>
</evidence>
<name>A0A5C8UPC6_9MICO</name>
<comment type="similarity">
    <text evidence="1 4">Belongs to the carbohydrate kinase PfkB family.</text>
</comment>
<organism evidence="7 8">
    <name type="scientific">Lacisediminihabitans profunda</name>
    <dbReference type="NCBI Taxonomy" id="2594790"/>
    <lineage>
        <taxon>Bacteria</taxon>
        <taxon>Bacillati</taxon>
        <taxon>Actinomycetota</taxon>
        <taxon>Actinomycetes</taxon>
        <taxon>Micrococcales</taxon>
        <taxon>Microbacteriaceae</taxon>
        <taxon>Lacisediminihabitans</taxon>
    </lineage>
</organism>
<dbReference type="InterPro" id="IPR011611">
    <property type="entry name" value="PfkB_dom"/>
</dbReference>
<feature type="compositionally biased region" description="Basic and acidic residues" evidence="5">
    <location>
        <begin position="310"/>
        <end position="319"/>
    </location>
</feature>
<dbReference type="AlphaFoldDB" id="A0A5C8UPC6"/>
<dbReference type="InterPro" id="IPR002173">
    <property type="entry name" value="Carboh/pur_kinase_PfkB_CS"/>
</dbReference>
<evidence type="ECO:0000259" key="6">
    <source>
        <dbReference type="Pfam" id="PF00294"/>
    </source>
</evidence>
<dbReference type="GO" id="GO:0016301">
    <property type="term" value="F:kinase activity"/>
    <property type="evidence" value="ECO:0007669"/>
    <property type="project" value="UniProtKB-KW"/>
</dbReference>
<evidence type="ECO:0000256" key="1">
    <source>
        <dbReference type="ARBA" id="ARBA00010688"/>
    </source>
</evidence>
<dbReference type="PROSITE" id="PS00584">
    <property type="entry name" value="PFKB_KINASES_2"/>
    <property type="match status" value="1"/>
</dbReference>
<dbReference type="GO" id="GO:0006796">
    <property type="term" value="P:phosphate-containing compound metabolic process"/>
    <property type="evidence" value="ECO:0007669"/>
    <property type="project" value="UniProtKB-ARBA"/>
</dbReference>